<keyword evidence="10" id="KW-0539">Nucleus</keyword>
<dbReference type="PANTHER" id="PTHR13703">
    <property type="entry name" value="SMAD"/>
    <property type="match status" value="1"/>
</dbReference>
<keyword evidence="6" id="KW-0862">Zinc</keyword>
<sequence>MTVCCNPINAGVDSMAIPIQLAGPHMADYSSLNMHPVGLGQIPFQHSPIQPSMLANSASIDTCTSIVHSLMCHRQGGESEQFAKRAIESLVKKLKDKRDELDSLVTAITTSGSRPSKCVTIQRTLDGRLQVAGRKGFPHVIYAKIWRWPDLHKNELRHAKFCQYAFDLKCDSVCVNPYHYERVVSQGPSSSDISGSNLVHHVTPPMLLEGKELDRVECMQQGPQQMQ</sequence>
<comment type="similarity">
    <text evidence="3">Belongs to the dwarfin/SMAD family.</text>
</comment>
<dbReference type="GO" id="GO:0070411">
    <property type="term" value="F:I-SMAD binding"/>
    <property type="evidence" value="ECO:0007669"/>
    <property type="project" value="TreeGrafter"/>
</dbReference>
<feature type="non-terminal residue" evidence="13">
    <location>
        <position position="227"/>
    </location>
</feature>
<dbReference type="Proteomes" id="UP001174909">
    <property type="component" value="Unassembled WGS sequence"/>
</dbReference>
<evidence type="ECO:0000256" key="6">
    <source>
        <dbReference type="ARBA" id="ARBA00022833"/>
    </source>
</evidence>
<dbReference type="PANTHER" id="PTHR13703:SF45">
    <property type="entry name" value="MOTHERS AGAINST DECAPENTAPLEGIC HOMOLOG"/>
    <property type="match status" value="1"/>
</dbReference>
<dbReference type="Pfam" id="PF03165">
    <property type="entry name" value="MH1"/>
    <property type="match status" value="1"/>
</dbReference>
<keyword evidence="14" id="KW-1185">Reference proteome</keyword>
<evidence type="ECO:0000256" key="7">
    <source>
        <dbReference type="ARBA" id="ARBA00023015"/>
    </source>
</evidence>
<dbReference type="InterPro" id="IPR013790">
    <property type="entry name" value="Dwarfin"/>
</dbReference>
<dbReference type="GO" id="GO:0030154">
    <property type="term" value="P:cell differentiation"/>
    <property type="evidence" value="ECO:0007669"/>
    <property type="project" value="TreeGrafter"/>
</dbReference>
<protein>
    <submittedName>
        <fullName evidence="13">Mothers against decapentaplegic homolog 4</fullName>
    </submittedName>
</protein>
<feature type="coiled-coil region" evidence="11">
    <location>
        <begin position="80"/>
        <end position="107"/>
    </location>
</feature>
<evidence type="ECO:0000313" key="13">
    <source>
        <dbReference type="EMBL" id="CAI8013573.1"/>
    </source>
</evidence>
<accession>A0AA35RL55</accession>
<proteinExistence type="inferred from homology"/>
<dbReference type="GO" id="GO:0071144">
    <property type="term" value="C:heteromeric SMAD protein complex"/>
    <property type="evidence" value="ECO:0007669"/>
    <property type="project" value="TreeGrafter"/>
</dbReference>
<evidence type="ECO:0000256" key="10">
    <source>
        <dbReference type="ARBA" id="ARBA00023242"/>
    </source>
</evidence>
<dbReference type="GO" id="GO:0046872">
    <property type="term" value="F:metal ion binding"/>
    <property type="evidence" value="ECO:0007669"/>
    <property type="project" value="UniProtKB-KW"/>
</dbReference>
<keyword evidence="9" id="KW-0804">Transcription</keyword>
<dbReference type="AlphaFoldDB" id="A0AA35RL55"/>
<evidence type="ECO:0000256" key="2">
    <source>
        <dbReference type="ARBA" id="ARBA00004496"/>
    </source>
</evidence>
<comment type="caution">
    <text evidence="13">The sequence shown here is derived from an EMBL/GenBank/DDBJ whole genome shotgun (WGS) entry which is preliminary data.</text>
</comment>
<reference evidence="13" key="1">
    <citation type="submission" date="2023-03" db="EMBL/GenBank/DDBJ databases">
        <authorList>
            <person name="Steffen K."/>
            <person name="Cardenas P."/>
        </authorList>
    </citation>
    <scope>NUCLEOTIDE SEQUENCE</scope>
</reference>
<keyword evidence="5" id="KW-0479">Metal-binding</keyword>
<evidence type="ECO:0000256" key="3">
    <source>
        <dbReference type="ARBA" id="ARBA00005545"/>
    </source>
</evidence>
<keyword evidence="7" id="KW-0805">Transcription regulation</keyword>
<dbReference type="InterPro" id="IPR013019">
    <property type="entry name" value="MAD_homology_MH1"/>
</dbReference>
<dbReference type="SUPFAM" id="SSF56366">
    <property type="entry name" value="SMAD MH1 domain"/>
    <property type="match status" value="1"/>
</dbReference>
<evidence type="ECO:0000256" key="9">
    <source>
        <dbReference type="ARBA" id="ARBA00023163"/>
    </source>
</evidence>
<dbReference type="PROSITE" id="PS51075">
    <property type="entry name" value="MH1"/>
    <property type="match status" value="1"/>
</dbReference>
<organism evidence="13 14">
    <name type="scientific">Geodia barretti</name>
    <name type="common">Barrett's horny sponge</name>
    <dbReference type="NCBI Taxonomy" id="519541"/>
    <lineage>
        <taxon>Eukaryota</taxon>
        <taxon>Metazoa</taxon>
        <taxon>Porifera</taxon>
        <taxon>Demospongiae</taxon>
        <taxon>Heteroscleromorpha</taxon>
        <taxon>Tetractinellida</taxon>
        <taxon>Astrophorina</taxon>
        <taxon>Geodiidae</taxon>
        <taxon>Geodia</taxon>
    </lineage>
</organism>
<dbReference type="SMART" id="SM00523">
    <property type="entry name" value="DWA"/>
    <property type="match status" value="1"/>
</dbReference>
<dbReference type="GO" id="GO:0060395">
    <property type="term" value="P:SMAD protein signal transduction"/>
    <property type="evidence" value="ECO:0007669"/>
    <property type="project" value="TreeGrafter"/>
</dbReference>
<evidence type="ECO:0000256" key="5">
    <source>
        <dbReference type="ARBA" id="ARBA00022723"/>
    </source>
</evidence>
<name>A0AA35RL55_GEOBA</name>
<keyword evidence="11" id="KW-0175">Coiled coil</keyword>
<dbReference type="GO" id="GO:0009653">
    <property type="term" value="P:anatomical structure morphogenesis"/>
    <property type="evidence" value="ECO:0007669"/>
    <property type="project" value="TreeGrafter"/>
</dbReference>
<comment type="subcellular location">
    <subcellularLocation>
        <location evidence="2">Cytoplasm</location>
    </subcellularLocation>
    <subcellularLocation>
        <location evidence="1">Nucleus</location>
    </subcellularLocation>
</comment>
<dbReference type="InterPro" id="IPR003619">
    <property type="entry name" value="MAD_homology1_Dwarfin-type"/>
</dbReference>
<evidence type="ECO:0000256" key="11">
    <source>
        <dbReference type="SAM" id="Coils"/>
    </source>
</evidence>
<evidence type="ECO:0000259" key="12">
    <source>
        <dbReference type="PROSITE" id="PS51075"/>
    </source>
</evidence>
<evidence type="ECO:0000313" key="14">
    <source>
        <dbReference type="Proteomes" id="UP001174909"/>
    </source>
</evidence>
<evidence type="ECO:0000256" key="4">
    <source>
        <dbReference type="ARBA" id="ARBA00022490"/>
    </source>
</evidence>
<keyword evidence="4" id="KW-0963">Cytoplasm</keyword>
<gene>
    <name evidence="13" type="ORF">GBAR_LOCUS8588</name>
</gene>
<feature type="domain" description="MH1" evidence="12">
    <location>
        <begin position="65"/>
        <end position="189"/>
    </location>
</feature>
<evidence type="ECO:0000256" key="1">
    <source>
        <dbReference type="ARBA" id="ARBA00004123"/>
    </source>
</evidence>
<keyword evidence="8" id="KW-0238">DNA-binding</keyword>
<dbReference type="GO" id="GO:0000978">
    <property type="term" value="F:RNA polymerase II cis-regulatory region sequence-specific DNA binding"/>
    <property type="evidence" value="ECO:0007669"/>
    <property type="project" value="TreeGrafter"/>
</dbReference>
<dbReference type="InterPro" id="IPR036578">
    <property type="entry name" value="SMAD_MH1_sf"/>
</dbReference>
<dbReference type="GO" id="GO:0005737">
    <property type="term" value="C:cytoplasm"/>
    <property type="evidence" value="ECO:0007669"/>
    <property type="project" value="UniProtKB-SubCell"/>
</dbReference>
<dbReference type="CDD" id="cd10492">
    <property type="entry name" value="MH1_SMAD_4"/>
    <property type="match status" value="1"/>
</dbReference>
<dbReference type="FunFam" id="3.90.520.10:FF:000002">
    <property type="entry name" value="Mothers against decapentaplegic homolog"/>
    <property type="match status" value="1"/>
</dbReference>
<dbReference type="Gene3D" id="3.90.520.10">
    <property type="entry name" value="SMAD MH1 domain"/>
    <property type="match status" value="1"/>
</dbReference>
<dbReference type="GO" id="GO:0000981">
    <property type="term" value="F:DNA-binding transcription factor activity, RNA polymerase II-specific"/>
    <property type="evidence" value="ECO:0007669"/>
    <property type="project" value="TreeGrafter"/>
</dbReference>
<dbReference type="EMBL" id="CASHTH010001277">
    <property type="protein sequence ID" value="CAI8013573.1"/>
    <property type="molecule type" value="Genomic_DNA"/>
</dbReference>
<evidence type="ECO:0000256" key="8">
    <source>
        <dbReference type="ARBA" id="ARBA00023125"/>
    </source>
</evidence>